<dbReference type="EMBL" id="BQNB010017215">
    <property type="protein sequence ID" value="GJT60609.1"/>
    <property type="molecule type" value="Genomic_DNA"/>
</dbReference>
<evidence type="ECO:0000256" key="1">
    <source>
        <dbReference type="ARBA" id="ARBA00022574"/>
    </source>
</evidence>
<keyword evidence="4" id="KW-1185">Reference proteome</keyword>
<proteinExistence type="predicted"/>
<dbReference type="PANTHER" id="PTHR16017">
    <property type="entry name" value="GASTRULATION DEFECTIVE PROTEIN 1-RELATED"/>
    <property type="match status" value="1"/>
</dbReference>
<keyword evidence="1" id="KW-0853">WD repeat</keyword>
<keyword evidence="2" id="KW-0677">Repeat</keyword>
<sequence length="190" mass="21329">MDYYWLIKPELLNKLSEHFMPCLAKLIVVSSLAIDHSGSRIDPSEGHQVCSLSWSPSANRFLCVTGSAQAKIYDRDGLTMGEFMKGDTYIRDRKNTKGHITGLKCVHCGRLIHARLCDMCRTSINYVKKVCQRAGTNMSVETKPVFSELKLNVLMMMIGGKRYYGLFTTLQPMKIVHGNSVVSFAMAVNI</sequence>
<accession>A0ABQ5FC02</accession>
<dbReference type="PANTHER" id="PTHR16017:SF0">
    <property type="entry name" value="WD REPEAT-CONTAINING PROTEIN 70"/>
    <property type="match status" value="1"/>
</dbReference>
<reference evidence="3" key="1">
    <citation type="journal article" date="2022" name="Int. J. Mol. Sci.">
        <title>Draft Genome of Tanacetum Coccineum: Genomic Comparison of Closely Related Tanacetum-Family Plants.</title>
        <authorList>
            <person name="Yamashiro T."/>
            <person name="Shiraishi A."/>
            <person name="Nakayama K."/>
            <person name="Satake H."/>
        </authorList>
    </citation>
    <scope>NUCLEOTIDE SEQUENCE</scope>
</reference>
<evidence type="ECO:0000313" key="4">
    <source>
        <dbReference type="Proteomes" id="UP001151760"/>
    </source>
</evidence>
<feature type="non-terminal residue" evidence="3">
    <location>
        <position position="190"/>
    </location>
</feature>
<protein>
    <submittedName>
        <fullName evidence="3">Uncharacterized protein</fullName>
    </submittedName>
</protein>
<dbReference type="Proteomes" id="UP001151760">
    <property type="component" value="Unassembled WGS sequence"/>
</dbReference>
<evidence type="ECO:0000313" key="3">
    <source>
        <dbReference type="EMBL" id="GJT60609.1"/>
    </source>
</evidence>
<organism evidence="3 4">
    <name type="scientific">Tanacetum coccineum</name>
    <dbReference type="NCBI Taxonomy" id="301880"/>
    <lineage>
        <taxon>Eukaryota</taxon>
        <taxon>Viridiplantae</taxon>
        <taxon>Streptophyta</taxon>
        <taxon>Embryophyta</taxon>
        <taxon>Tracheophyta</taxon>
        <taxon>Spermatophyta</taxon>
        <taxon>Magnoliopsida</taxon>
        <taxon>eudicotyledons</taxon>
        <taxon>Gunneridae</taxon>
        <taxon>Pentapetalae</taxon>
        <taxon>asterids</taxon>
        <taxon>campanulids</taxon>
        <taxon>Asterales</taxon>
        <taxon>Asteraceae</taxon>
        <taxon>Asteroideae</taxon>
        <taxon>Anthemideae</taxon>
        <taxon>Anthemidinae</taxon>
        <taxon>Tanacetum</taxon>
    </lineage>
</organism>
<evidence type="ECO:0000256" key="2">
    <source>
        <dbReference type="ARBA" id="ARBA00022737"/>
    </source>
</evidence>
<comment type="caution">
    <text evidence="3">The sequence shown here is derived from an EMBL/GenBank/DDBJ whole genome shotgun (WGS) entry which is preliminary data.</text>
</comment>
<gene>
    <name evidence="3" type="ORF">Tco_1004142</name>
</gene>
<dbReference type="InterPro" id="IPR051858">
    <property type="entry name" value="WD_repeat_GAD-1"/>
</dbReference>
<name>A0ABQ5FC02_9ASTR</name>
<reference evidence="3" key="2">
    <citation type="submission" date="2022-01" db="EMBL/GenBank/DDBJ databases">
        <authorList>
            <person name="Yamashiro T."/>
            <person name="Shiraishi A."/>
            <person name="Satake H."/>
            <person name="Nakayama K."/>
        </authorList>
    </citation>
    <scope>NUCLEOTIDE SEQUENCE</scope>
</reference>